<evidence type="ECO:0000259" key="1">
    <source>
        <dbReference type="Pfam" id="PF01636"/>
    </source>
</evidence>
<organism evidence="2 3">
    <name type="scientific">Clostridium mobile</name>
    <dbReference type="NCBI Taxonomy" id="2841512"/>
    <lineage>
        <taxon>Bacteria</taxon>
        <taxon>Bacillati</taxon>
        <taxon>Bacillota</taxon>
        <taxon>Clostridia</taxon>
        <taxon>Eubacteriales</taxon>
        <taxon>Clostridiaceae</taxon>
        <taxon>Clostridium</taxon>
    </lineage>
</organism>
<evidence type="ECO:0000313" key="3">
    <source>
        <dbReference type="Proteomes" id="UP000726170"/>
    </source>
</evidence>
<dbReference type="PANTHER" id="PTHR41283:SF1">
    <property type="entry name" value="AMINOGLYCOSIDE PHOSPHOTRANSFERASE DOMAIN-CONTAINING PROTEIN"/>
    <property type="match status" value="1"/>
</dbReference>
<sequence>MYKELHDITELYTWKTIEKINSGWSSDVKYYVEDYLGNKLLLRISDISYLNSKIKEFEIIKKFNTLDFQMSKAISIGVCNNKKNVYMLLNWVEGVSLGKAMEKLAEKEQYDLGIQAGKVLKQIHSIDVEDVDIPLKDKKERKLQKLERYENSSVRIDNDQLVIDYVKSNIDKIDLLPPVYKHGDFHVGNLIFTPDKHLGVIDFNRWECGDPYEEFYKVQSFDVEVSIPFSIGQIDGYFDHQPPRGFWEILAVYVAHASLFSIAWSEKFGDNEIKGMKRRAMMTFQDYDNFQSIIPHWYKDNFMRYRK</sequence>
<gene>
    <name evidence="2" type="ORF">KQI86_09610</name>
</gene>
<comment type="caution">
    <text evidence="2">The sequence shown here is derived from an EMBL/GenBank/DDBJ whole genome shotgun (WGS) entry which is preliminary data.</text>
</comment>
<dbReference type="RefSeq" id="WP_216439055.1">
    <property type="nucleotide sequence ID" value="NZ_JAHLQF010000002.1"/>
</dbReference>
<accession>A0ABS6EIS0</accession>
<dbReference type="EMBL" id="JAHLQF010000002">
    <property type="protein sequence ID" value="MBU5484586.1"/>
    <property type="molecule type" value="Genomic_DNA"/>
</dbReference>
<dbReference type="Pfam" id="PF01636">
    <property type="entry name" value="APH"/>
    <property type="match status" value="1"/>
</dbReference>
<keyword evidence="3" id="KW-1185">Reference proteome</keyword>
<dbReference type="Proteomes" id="UP000726170">
    <property type="component" value="Unassembled WGS sequence"/>
</dbReference>
<name>A0ABS6EIS0_9CLOT</name>
<reference evidence="2 3" key="1">
    <citation type="submission" date="2021-06" db="EMBL/GenBank/DDBJ databases">
        <authorList>
            <person name="Sun Q."/>
            <person name="Li D."/>
        </authorList>
    </citation>
    <scope>NUCLEOTIDE SEQUENCE [LARGE SCALE GENOMIC DNA]</scope>
    <source>
        <strain evidence="2 3">MSJ-11</strain>
    </source>
</reference>
<dbReference type="PANTHER" id="PTHR41283">
    <property type="entry name" value="AMINOGLYCOSIDE PHOSPHOTRANSFERASE"/>
    <property type="match status" value="1"/>
</dbReference>
<dbReference type="InterPro" id="IPR002575">
    <property type="entry name" value="Aminoglycoside_PTrfase"/>
</dbReference>
<feature type="domain" description="Aminoglycoside phosphotransferase" evidence="1">
    <location>
        <begin position="16"/>
        <end position="244"/>
    </location>
</feature>
<proteinExistence type="predicted"/>
<evidence type="ECO:0000313" key="2">
    <source>
        <dbReference type="EMBL" id="MBU5484586.1"/>
    </source>
</evidence>
<protein>
    <submittedName>
        <fullName evidence="2">Phosphotransferase</fullName>
    </submittedName>
</protein>